<evidence type="ECO:0000313" key="2">
    <source>
        <dbReference type="EMBL" id="GGY97654.1"/>
    </source>
</evidence>
<protein>
    <recommendedName>
        <fullName evidence="4">TraB/GumN family protein</fullName>
    </recommendedName>
</protein>
<dbReference type="AlphaFoldDB" id="A0A918PBV2"/>
<comment type="caution">
    <text evidence="2">The sequence shown here is derived from an EMBL/GenBank/DDBJ whole genome shotgun (WGS) entry which is preliminary data.</text>
</comment>
<dbReference type="CDD" id="cd14789">
    <property type="entry name" value="Tiki"/>
    <property type="match status" value="1"/>
</dbReference>
<evidence type="ECO:0000313" key="3">
    <source>
        <dbReference type="Proteomes" id="UP000648075"/>
    </source>
</evidence>
<reference evidence="2" key="1">
    <citation type="journal article" date="2014" name="Int. J. Syst. Evol. Microbiol.">
        <title>Complete genome sequence of Corynebacterium casei LMG S-19264T (=DSM 44701T), isolated from a smear-ripened cheese.</title>
        <authorList>
            <consortium name="US DOE Joint Genome Institute (JGI-PGF)"/>
            <person name="Walter F."/>
            <person name="Albersmeier A."/>
            <person name="Kalinowski J."/>
            <person name="Ruckert C."/>
        </authorList>
    </citation>
    <scope>NUCLEOTIDE SEQUENCE</scope>
    <source>
        <strain evidence="2">KCTC 32255</strain>
    </source>
</reference>
<dbReference type="PANTHER" id="PTHR40590">
    <property type="entry name" value="CYTOPLASMIC PROTEIN-RELATED"/>
    <property type="match status" value="1"/>
</dbReference>
<dbReference type="PANTHER" id="PTHR40590:SF1">
    <property type="entry name" value="CYTOPLASMIC PROTEIN"/>
    <property type="match status" value="1"/>
</dbReference>
<dbReference type="Proteomes" id="UP000648075">
    <property type="component" value="Unassembled WGS sequence"/>
</dbReference>
<accession>A0A918PBV2</accession>
<feature type="signal peptide" evidence="1">
    <location>
        <begin position="1"/>
        <end position="24"/>
    </location>
</feature>
<keyword evidence="1" id="KW-0732">Signal</keyword>
<dbReference type="RefSeq" id="WP_189620099.1">
    <property type="nucleotide sequence ID" value="NZ_BMZA01000002.1"/>
</dbReference>
<dbReference type="EMBL" id="BMZA01000002">
    <property type="protein sequence ID" value="GGY97654.1"/>
    <property type="molecule type" value="Genomic_DNA"/>
</dbReference>
<feature type="chain" id="PRO_5036804282" description="TraB/GumN family protein" evidence="1">
    <location>
        <begin position="25"/>
        <end position="290"/>
    </location>
</feature>
<evidence type="ECO:0008006" key="4">
    <source>
        <dbReference type="Google" id="ProtNLM"/>
    </source>
</evidence>
<evidence type="ECO:0000256" key="1">
    <source>
        <dbReference type="SAM" id="SignalP"/>
    </source>
</evidence>
<organism evidence="2 3">
    <name type="scientific">Novosphingobium colocasiae</name>
    <dbReference type="NCBI Taxonomy" id="1256513"/>
    <lineage>
        <taxon>Bacteria</taxon>
        <taxon>Pseudomonadati</taxon>
        <taxon>Pseudomonadota</taxon>
        <taxon>Alphaproteobacteria</taxon>
        <taxon>Sphingomonadales</taxon>
        <taxon>Sphingomonadaceae</taxon>
        <taxon>Novosphingobium</taxon>
    </lineage>
</organism>
<dbReference type="PROSITE" id="PS51257">
    <property type="entry name" value="PROKAR_LIPOPROTEIN"/>
    <property type="match status" value="1"/>
</dbReference>
<reference evidence="2" key="2">
    <citation type="submission" date="2020-09" db="EMBL/GenBank/DDBJ databases">
        <authorList>
            <person name="Sun Q."/>
            <person name="Kim S."/>
        </authorList>
    </citation>
    <scope>NUCLEOTIDE SEQUENCE</scope>
    <source>
        <strain evidence="2">KCTC 32255</strain>
    </source>
</reference>
<proteinExistence type="predicted"/>
<dbReference type="Pfam" id="PF01963">
    <property type="entry name" value="TraB_PrgY_gumN"/>
    <property type="match status" value="1"/>
</dbReference>
<dbReference type="InterPro" id="IPR002816">
    <property type="entry name" value="TraB/PrgY/GumN_fam"/>
</dbReference>
<gene>
    <name evidence="2" type="ORF">GCM10011614_10890</name>
</gene>
<sequence>MAFRKTLVAIALALLASCSEPPQPASPALWRIEGAGGQTGWLFGTIHSADAPLEWRTDTVGAALDASAQILVEVADLADGGQVAATFTRLARSQTPLPPLSQRIAAEDRPALTAELKRAGYKDSDFAAMETWAAALTLAQAGQGQDDARNGVDRAVIAAAGGRPVVELEGATYQLGLFDALPEKEQRDLLTALLHESVVEGEAEDRKLLDQWRKGDMAAIEAETRRGLLADPELRAVLFTGRNKAWTERIIAALKSGRKPFVAVGAAHMAGPEGLPAMLAARGYKVTRIE</sequence>
<dbReference type="InterPro" id="IPR047111">
    <property type="entry name" value="YbaP-like"/>
</dbReference>
<name>A0A918PBV2_9SPHN</name>
<keyword evidence="3" id="KW-1185">Reference proteome</keyword>